<feature type="compositionally biased region" description="Low complexity" evidence="1">
    <location>
        <begin position="1"/>
        <end position="15"/>
    </location>
</feature>
<sequence>MAAAASSSGLEAAAGGRAGGERHGRHGGAQSMLMLMAYGSLQSAPSRQSSGWGFGKVWQHKSRGNLLRLQDGAGTFADTYCKWFSFTNVIVGFIVLGAYSIILTSTLLWMRFCRGTKKVTPVLPTDEEEWKQLTYKEKIKARKQQQAMEAHGSLSQNLLLAE</sequence>
<keyword evidence="2" id="KW-1133">Transmembrane helix</keyword>
<feature type="transmembrane region" description="Helical" evidence="2">
    <location>
        <begin position="89"/>
        <end position="110"/>
    </location>
</feature>
<keyword evidence="2" id="KW-0812">Transmembrane</keyword>
<proteinExistence type="predicted"/>
<organism evidence="3 4">
    <name type="scientific">Thalassiosira oceanica</name>
    <name type="common">Marine diatom</name>
    <dbReference type="NCBI Taxonomy" id="159749"/>
    <lineage>
        <taxon>Eukaryota</taxon>
        <taxon>Sar</taxon>
        <taxon>Stramenopiles</taxon>
        <taxon>Ochrophyta</taxon>
        <taxon>Bacillariophyta</taxon>
        <taxon>Coscinodiscophyceae</taxon>
        <taxon>Thalassiosirophycidae</taxon>
        <taxon>Thalassiosirales</taxon>
        <taxon>Thalassiosiraceae</taxon>
        <taxon>Thalassiosira</taxon>
    </lineage>
</organism>
<reference evidence="3 4" key="1">
    <citation type="journal article" date="2012" name="Genome Biol.">
        <title>Genome and low-iron response of an oceanic diatom adapted to chronic iron limitation.</title>
        <authorList>
            <person name="Lommer M."/>
            <person name="Specht M."/>
            <person name="Roy A.S."/>
            <person name="Kraemer L."/>
            <person name="Andreson R."/>
            <person name="Gutowska M.A."/>
            <person name="Wolf J."/>
            <person name="Bergner S.V."/>
            <person name="Schilhabel M.B."/>
            <person name="Klostermeier U.C."/>
            <person name="Beiko R.G."/>
            <person name="Rosenstiel P."/>
            <person name="Hippler M."/>
            <person name="Laroche J."/>
        </authorList>
    </citation>
    <scope>NUCLEOTIDE SEQUENCE [LARGE SCALE GENOMIC DNA]</scope>
    <source>
        <strain evidence="3 4">CCMP1005</strain>
    </source>
</reference>
<keyword evidence="2" id="KW-0472">Membrane</keyword>
<evidence type="ECO:0000313" key="4">
    <source>
        <dbReference type="Proteomes" id="UP000266841"/>
    </source>
</evidence>
<dbReference type="AlphaFoldDB" id="K0SK55"/>
<evidence type="ECO:0000313" key="3">
    <source>
        <dbReference type="EMBL" id="EJK65675.1"/>
    </source>
</evidence>
<dbReference type="EMBL" id="AGNL01015586">
    <property type="protein sequence ID" value="EJK65675.1"/>
    <property type="molecule type" value="Genomic_DNA"/>
</dbReference>
<name>K0SK55_THAOC</name>
<feature type="region of interest" description="Disordered" evidence="1">
    <location>
        <begin position="1"/>
        <end position="26"/>
    </location>
</feature>
<evidence type="ECO:0000256" key="1">
    <source>
        <dbReference type="SAM" id="MobiDB-lite"/>
    </source>
</evidence>
<dbReference type="Proteomes" id="UP000266841">
    <property type="component" value="Unassembled WGS sequence"/>
</dbReference>
<comment type="caution">
    <text evidence="3">The sequence shown here is derived from an EMBL/GenBank/DDBJ whole genome shotgun (WGS) entry which is preliminary data.</text>
</comment>
<accession>K0SK55</accession>
<gene>
    <name evidence="3" type="ORF">THAOC_13442</name>
</gene>
<keyword evidence="4" id="KW-1185">Reference proteome</keyword>
<evidence type="ECO:0000256" key="2">
    <source>
        <dbReference type="SAM" id="Phobius"/>
    </source>
</evidence>
<protein>
    <submittedName>
        <fullName evidence="3">Uncharacterized protein</fullName>
    </submittedName>
</protein>